<dbReference type="GO" id="GO:0000045">
    <property type="term" value="P:autophagosome assembly"/>
    <property type="evidence" value="ECO:0007669"/>
    <property type="project" value="TreeGrafter"/>
</dbReference>
<dbReference type="GO" id="GO:0002218">
    <property type="term" value="P:activation of innate immune response"/>
    <property type="evidence" value="ECO:0007669"/>
    <property type="project" value="InterPro"/>
</dbReference>
<dbReference type="GO" id="GO:0045087">
    <property type="term" value="P:innate immune response"/>
    <property type="evidence" value="ECO:0007669"/>
    <property type="project" value="TreeGrafter"/>
</dbReference>
<dbReference type="EMBL" id="OV725082">
    <property type="protein sequence ID" value="CAH1405368.1"/>
    <property type="molecule type" value="Genomic_DNA"/>
</dbReference>
<keyword evidence="1" id="KW-0472">Membrane</keyword>
<evidence type="ECO:0000259" key="2">
    <source>
        <dbReference type="Pfam" id="PF15009"/>
    </source>
</evidence>
<dbReference type="GO" id="GO:0005776">
    <property type="term" value="C:autophagosome"/>
    <property type="evidence" value="ECO:0007669"/>
    <property type="project" value="TreeGrafter"/>
</dbReference>
<proteinExistence type="predicted"/>
<dbReference type="PANTHER" id="PTHR34339">
    <property type="entry name" value="STIMULATOR OF INTERFERON GENES PROTEIN"/>
    <property type="match status" value="1"/>
</dbReference>
<dbReference type="GO" id="GO:0035438">
    <property type="term" value="F:cyclic-di-GMP binding"/>
    <property type="evidence" value="ECO:0007669"/>
    <property type="project" value="TreeGrafter"/>
</dbReference>
<dbReference type="Gene3D" id="3.40.50.12100">
    <property type="entry name" value="Stimulator of interferon genes protein"/>
    <property type="match status" value="1"/>
</dbReference>
<protein>
    <recommendedName>
        <fullName evidence="2">STING ligand-binding domain-containing protein</fullName>
    </recommendedName>
</protein>
<dbReference type="Pfam" id="PF15009">
    <property type="entry name" value="STING_LBD"/>
    <property type="match status" value="1"/>
</dbReference>
<dbReference type="GO" id="GO:0016239">
    <property type="term" value="P:positive regulation of macroautophagy"/>
    <property type="evidence" value="ECO:0007669"/>
    <property type="project" value="TreeGrafter"/>
</dbReference>
<dbReference type="GO" id="GO:0032481">
    <property type="term" value="P:positive regulation of type I interferon production"/>
    <property type="evidence" value="ECO:0007669"/>
    <property type="project" value="InterPro"/>
</dbReference>
<keyword evidence="4" id="KW-1185">Reference proteome</keyword>
<reference evidence="3" key="1">
    <citation type="submission" date="2022-01" db="EMBL/GenBank/DDBJ databases">
        <authorList>
            <person name="King R."/>
        </authorList>
    </citation>
    <scope>NUCLEOTIDE SEQUENCE</scope>
</reference>
<dbReference type="InterPro" id="IPR055432">
    <property type="entry name" value="STING_LBD"/>
</dbReference>
<accession>A0A9P0MSA7</accession>
<keyword evidence="1" id="KW-0812">Transmembrane</keyword>
<dbReference type="AlphaFoldDB" id="A0A9P0MSA7"/>
<dbReference type="InterPro" id="IPR029158">
    <property type="entry name" value="STING"/>
</dbReference>
<dbReference type="OrthoDB" id="6617855at2759"/>
<dbReference type="GO" id="GO:0005789">
    <property type="term" value="C:endoplasmic reticulum membrane"/>
    <property type="evidence" value="ECO:0007669"/>
    <property type="project" value="TreeGrafter"/>
</dbReference>
<evidence type="ECO:0000256" key="1">
    <source>
        <dbReference type="SAM" id="Phobius"/>
    </source>
</evidence>
<sequence>MKVFKLLISYSLMFAVISTLLLLVSLILYCKNSVQEVKRLAFINGYVDSMVCTYFYGYLKKIIPDQGTGTGGLYDKIMIYKEKQNLTDKDFPFHKIFIIICASGFVPPTLEKIDNKRIEARKHLDPLVLNNAGINGRRYTTAVYKVKYRNLKDHITVAMEGTPPLLTLSDASAEDPELKNNKKQIIEMFYKRLSKKLAENAEFANSYEVVFYNDDPNKPPTLADEIILRHIQKGLLPQGAMDYYFDQISFKISGIHLHIEGCGSIKLSD</sequence>
<keyword evidence="1" id="KW-1133">Transmembrane helix</keyword>
<feature type="domain" description="STING ligand-binding" evidence="2">
    <location>
        <begin position="47"/>
        <end position="233"/>
    </location>
</feature>
<name>A0A9P0MSA7_NEZVI</name>
<evidence type="ECO:0000313" key="4">
    <source>
        <dbReference type="Proteomes" id="UP001152798"/>
    </source>
</evidence>
<dbReference type="PANTHER" id="PTHR34339:SF1">
    <property type="entry name" value="STIMULATOR OF INTERFERON GENES PROTEIN"/>
    <property type="match status" value="1"/>
</dbReference>
<gene>
    <name evidence="3" type="ORF">NEZAVI_LOCUS13599</name>
</gene>
<evidence type="ECO:0000313" key="3">
    <source>
        <dbReference type="EMBL" id="CAH1405368.1"/>
    </source>
</evidence>
<dbReference type="GO" id="GO:0061709">
    <property type="term" value="P:reticulophagy"/>
    <property type="evidence" value="ECO:0007669"/>
    <property type="project" value="TreeGrafter"/>
</dbReference>
<dbReference type="Proteomes" id="UP001152798">
    <property type="component" value="Chromosome 6"/>
</dbReference>
<organism evidence="3 4">
    <name type="scientific">Nezara viridula</name>
    <name type="common">Southern green stink bug</name>
    <name type="synonym">Cimex viridulus</name>
    <dbReference type="NCBI Taxonomy" id="85310"/>
    <lineage>
        <taxon>Eukaryota</taxon>
        <taxon>Metazoa</taxon>
        <taxon>Ecdysozoa</taxon>
        <taxon>Arthropoda</taxon>
        <taxon>Hexapoda</taxon>
        <taxon>Insecta</taxon>
        <taxon>Pterygota</taxon>
        <taxon>Neoptera</taxon>
        <taxon>Paraneoptera</taxon>
        <taxon>Hemiptera</taxon>
        <taxon>Heteroptera</taxon>
        <taxon>Panheteroptera</taxon>
        <taxon>Pentatomomorpha</taxon>
        <taxon>Pentatomoidea</taxon>
        <taxon>Pentatomidae</taxon>
        <taxon>Pentatominae</taxon>
        <taxon>Nezara</taxon>
    </lineage>
</organism>
<dbReference type="InterPro" id="IPR038623">
    <property type="entry name" value="STING_C_sf"/>
</dbReference>
<dbReference type="GO" id="GO:0061507">
    <property type="term" value="F:2',3'-cyclic GMP-AMP binding"/>
    <property type="evidence" value="ECO:0007669"/>
    <property type="project" value="TreeGrafter"/>
</dbReference>
<feature type="transmembrane region" description="Helical" evidence="1">
    <location>
        <begin position="7"/>
        <end position="29"/>
    </location>
</feature>